<reference evidence="2" key="1">
    <citation type="submission" date="2018-11" db="EMBL/GenBank/DDBJ databases">
        <authorList>
            <consortium name="Pathogen Informatics"/>
        </authorList>
    </citation>
    <scope>NUCLEOTIDE SEQUENCE</scope>
</reference>
<protein>
    <submittedName>
        <fullName evidence="2">Uncharacterized protein</fullName>
    </submittedName>
</protein>
<dbReference type="EMBL" id="CAAALY010245895">
    <property type="protein sequence ID" value="VEL33499.1"/>
    <property type="molecule type" value="Genomic_DNA"/>
</dbReference>
<feature type="compositionally biased region" description="Polar residues" evidence="1">
    <location>
        <begin position="226"/>
        <end position="235"/>
    </location>
</feature>
<organism evidence="2 3">
    <name type="scientific">Protopolystoma xenopodis</name>
    <dbReference type="NCBI Taxonomy" id="117903"/>
    <lineage>
        <taxon>Eukaryota</taxon>
        <taxon>Metazoa</taxon>
        <taxon>Spiralia</taxon>
        <taxon>Lophotrochozoa</taxon>
        <taxon>Platyhelminthes</taxon>
        <taxon>Monogenea</taxon>
        <taxon>Polyopisthocotylea</taxon>
        <taxon>Polystomatidea</taxon>
        <taxon>Polystomatidae</taxon>
        <taxon>Protopolystoma</taxon>
    </lineage>
</organism>
<accession>A0A448XCC0</accession>
<feature type="compositionally biased region" description="Low complexity" evidence="1">
    <location>
        <begin position="177"/>
        <end position="187"/>
    </location>
</feature>
<dbReference type="AlphaFoldDB" id="A0A448XCC0"/>
<comment type="caution">
    <text evidence="2">The sequence shown here is derived from an EMBL/GenBank/DDBJ whole genome shotgun (WGS) entry which is preliminary data.</text>
</comment>
<evidence type="ECO:0000313" key="2">
    <source>
        <dbReference type="EMBL" id="VEL33499.1"/>
    </source>
</evidence>
<sequence length="435" mass="47882">MSPSHTESALTRTLIRTEETTDIIRLTCEVRNPQPQSSVHLICPLLGAGERCFENCHRLCPSGDEVGGCREADGLSRVACRRVDTGHAQKLHDNDAGRRDADVDREVSFADADLDTWQFEYSLDRYDPAINGLWYCLHVGQASSEVDLKARERPPTTTTATTTTTTSAAALPPPTSPLSVVTSTTSPSARVVDRLQSTKWPSSPTSVQVINGLSEPGYFQEEVNSRLAQDSSSRGWGQKERGAKASHYQSAKNGTRQAGRIDEEALATDWPSFPWKWVQNRHPHQILASDLIQPQSHQPNQKDLESGTSPPDHTSLAPFCTQRPFFSSSLLNSNSAPPQPCVDSVCNCSHWCHMVTRCGGCELLPQLCIVALSQPPSYPRIGAHPWLKLTILFLLLLSWRCALMCIILPVWKVGVFAPPTGRLIPIHKPIQPSGQ</sequence>
<feature type="region of interest" description="Disordered" evidence="1">
    <location>
        <begin position="223"/>
        <end position="259"/>
    </location>
</feature>
<keyword evidence="3" id="KW-1185">Reference proteome</keyword>
<feature type="region of interest" description="Disordered" evidence="1">
    <location>
        <begin position="294"/>
        <end position="313"/>
    </location>
</feature>
<dbReference type="Proteomes" id="UP000784294">
    <property type="component" value="Unassembled WGS sequence"/>
</dbReference>
<feature type="region of interest" description="Disordered" evidence="1">
    <location>
        <begin position="148"/>
        <end position="187"/>
    </location>
</feature>
<gene>
    <name evidence="2" type="ORF">PXEA_LOCUS26939</name>
</gene>
<evidence type="ECO:0000313" key="3">
    <source>
        <dbReference type="Proteomes" id="UP000784294"/>
    </source>
</evidence>
<feature type="compositionally biased region" description="Polar residues" evidence="1">
    <location>
        <begin position="247"/>
        <end position="256"/>
    </location>
</feature>
<proteinExistence type="predicted"/>
<name>A0A448XCC0_9PLAT</name>
<evidence type="ECO:0000256" key="1">
    <source>
        <dbReference type="SAM" id="MobiDB-lite"/>
    </source>
</evidence>
<feature type="compositionally biased region" description="Low complexity" evidence="1">
    <location>
        <begin position="155"/>
        <end position="170"/>
    </location>
</feature>